<protein>
    <submittedName>
        <fullName evidence="3">PLAT domain-containing protein</fullName>
    </submittedName>
</protein>
<evidence type="ECO:0000256" key="1">
    <source>
        <dbReference type="SAM" id="MobiDB-lite"/>
    </source>
</evidence>
<proteinExistence type="predicted"/>
<keyword evidence="2" id="KW-1185">Reference proteome</keyword>
<feature type="compositionally biased region" description="Basic residues" evidence="1">
    <location>
        <begin position="409"/>
        <end position="421"/>
    </location>
</feature>
<reference evidence="3" key="1">
    <citation type="submission" date="2016-11" db="UniProtKB">
        <authorList>
            <consortium name="WormBaseParasite"/>
        </authorList>
    </citation>
    <scope>IDENTIFICATION</scope>
</reference>
<evidence type="ECO:0000313" key="2">
    <source>
        <dbReference type="Proteomes" id="UP000095280"/>
    </source>
</evidence>
<dbReference type="AlphaFoldDB" id="A0A1I8FRG6"/>
<name>A0A1I8FRG6_9PLAT</name>
<dbReference type="WBParaSite" id="maker-unitig_43648-snap-gene-0.2-mRNA-1">
    <property type="protein sequence ID" value="maker-unitig_43648-snap-gene-0.2-mRNA-1"/>
    <property type="gene ID" value="maker-unitig_43648-snap-gene-0.2"/>
</dbReference>
<sequence>TVQLSRADVLRTWQPSGAHCRWWESRGSQRQTDSLLLCGPGLGWLVMQLRQPMMLEAVSVRDWDGQWLRSSSVGSPVSAVGASSLPLELQLEDPWPRQLDDTFGSSDRWRQLRESKAEKRHLEAMGDGAIICFMVRSCELVGEDGPHLPSCCISCDGPIRQDLRPLRSSNASEGMIEAHYSLEAKHTHHNQKLKCSNGRAVVEKTLGIIGDPADVSPVAVRSPVWVAGRRVSHQFHFFNSYPTPLHNCQVNFTNGQFKNMTPVAMTQRPTKSLLNRTVVTVTTYYETVADGSVQRAAIRACRTDIYLGYFTGPTGTDEQSRRIHVTFGTSAASGVSVIAAGLSTLEVVKSKKRWIKSSKTTSSAFICYILETGCAPRELADSLQRNQSGIEFRLLKLPARQRSQDFRSPKKSGWKVKRPKKSVTLPPRVRPTVNAWRYRLPIR</sequence>
<dbReference type="Proteomes" id="UP000095280">
    <property type="component" value="Unplaced"/>
</dbReference>
<evidence type="ECO:0000313" key="3">
    <source>
        <dbReference type="WBParaSite" id="maker-unitig_43648-snap-gene-0.2-mRNA-1"/>
    </source>
</evidence>
<accession>A0A1I8FRG6</accession>
<feature type="region of interest" description="Disordered" evidence="1">
    <location>
        <begin position="403"/>
        <end position="422"/>
    </location>
</feature>
<organism evidence="2 3">
    <name type="scientific">Macrostomum lignano</name>
    <dbReference type="NCBI Taxonomy" id="282301"/>
    <lineage>
        <taxon>Eukaryota</taxon>
        <taxon>Metazoa</taxon>
        <taxon>Spiralia</taxon>
        <taxon>Lophotrochozoa</taxon>
        <taxon>Platyhelminthes</taxon>
        <taxon>Rhabditophora</taxon>
        <taxon>Macrostomorpha</taxon>
        <taxon>Macrostomida</taxon>
        <taxon>Macrostomidae</taxon>
        <taxon>Macrostomum</taxon>
    </lineage>
</organism>